<proteinExistence type="predicted"/>
<feature type="domain" description="Acyltransferase 3" evidence="3">
    <location>
        <begin position="29"/>
        <end position="367"/>
    </location>
</feature>
<dbReference type="InterPro" id="IPR002656">
    <property type="entry name" value="Acyl_transf_3_dom"/>
</dbReference>
<feature type="transmembrane region" description="Helical" evidence="2">
    <location>
        <begin position="275"/>
        <end position="296"/>
    </location>
</feature>
<evidence type="ECO:0000259" key="3">
    <source>
        <dbReference type="Pfam" id="PF01757"/>
    </source>
</evidence>
<keyword evidence="5" id="KW-1185">Reference proteome</keyword>
<feature type="transmembrane region" description="Helical" evidence="2">
    <location>
        <begin position="155"/>
        <end position="175"/>
    </location>
</feature>
<feature type="compositionally biased region" description="Low complexity" evidence="1">
    <location>
        <begin position="1"/>
        <end position="18"/>
    </location>
</feature>
<keyword evidence="2" id="KW-0472">Membrane</keyword>
<keyword evidence="2" id="KW-1133">Transmembrane helix</keyword>
<keyword evidence="4" id="KW-0808">Transferase</keyword>
<feature type="transmembrane region" description="Helical" evidence="2">
    <location>
        <begin position="386"/>
        <end position="404"/>
    </location>
</feature>
<feature type="transmembrane region" description="Helical" evidence="2">
    <location>
        <begin position="114"/>
        <end position="135"/>
    </location>
</feature>
<name>A0A939LZ89_9MICO</name>
<dbReference type="EMBL" id="JAGDYL010000003">
    <property type="protein sequence ID" value="MBO1804180.1"/>
    <property type="molecule type" value="Genomic_DNA"/>
</dbReference>
<dbReference type="AlphaFoldDB" id="A0A939LZ89"/>
<keyword evidence="2" id="KW-0812">Transmembrane</keyword>
<protein>
    <submittedName>
        <fullName evidence="4">Acyltransferase</fullName>
    </submittedName>
</protein>
<organism evidence="4 5">
    <name type="scientific">Leucobacter ruminantium</name>
    <dbReference type="NCBI Taxonomy" id="1289170"/>
    <lineage>
        <taxon>Bacteria</taxon>
        <taxon>Bacillati</taxon>
        <taxon>Actinomycetota</taxon>
        <taxon>Actinomycetes</taxon>
        <taxon>Micrococcales</taxon>
        <taxon>Microbacteriaceae</taxon>
        <taxon>Leucobacter</taxon>
    </lineage>
</organism>
<feature type="transmembrane region" description="Helical" evidence="2">
    <location>
        <begin position="70"/>
        <end position="93"/>
    </location>
</feature>
<accession>A0A939LZ89</accession>
<dbReference type="GO" id="GO:0016747">
    <property type="term" value="F:acyltransferase activity, transferring groups other than amino-acyl groups"/>
    <property type="evidence" value="ECO:0007669"/>
    <property type="project" value="InterPro"/>
</dbReference>
<dbReference type="Pfam" id="PF01757">
    <property type="entry name" value="Acyl_transf_3"/>
    <property type="match status" value="1"/>
</dbReference>
<evidence type="ECO:0000313" key="5">
    <source>
        <dbReference type="Proteomes" id="UP000664398"/>
    </source>
</evidence>
<keyword evidence="4" id="KW-0012">Acyltransferase</keyword>
<feature type="transmembrane region" description="Helical" evidence="2">
    <location>
        <begin position="355"/>
        <end position="374"/>
    </location>
</feature>
<evidence type="ECO:0000256" key="2">
    <source>
        <dbReference type="SAM" id="Phobius"/>
    </source>
</evidence>
<evidence type="ECO:0000313" key="4">
    <source>
        <dbReference type="EMBL" id="MBO1804180.1"/>
    </source>
</evidence>
<comment type="caution">
    <text evidence="4">The sequence shown here is derived from an EMBL/GenBank/DDBJ whole genome shotgun (WGS) entry which is preliminary data.</text>
</comment>
<feature type="transmembrane region" description="Helical" evidence="2">
    <location>
        <begin position="33"/>
        <end position="50"/>
    </location>
</feature>
<reference evidence="4" key="1">
    <citation type="submission" date="2021-03" db="EMBL/GenBank/DDBJ databases">
        <title>Leucobacter chromiisoli sp. nov., isolated from chromium-containing soil of chemical plant.</title>
        <authorList>
            <person name="Xu Z."/>
        </authorList>
    </citation>
    <scope>NUCLEOTIDE SEQUENCE</scope>
    <source>
        <strain evidence="4">A2</strain>
    </source>
</reference>
<dbReference type="RefSeq" id="WP_208044669.1">
    <property type="nucleotide sequence ID" value="NZ_JAGDYL010000003.1"/>
</dbReference>
<feature type="transmembrane region" description="Helical" evidence="2">
    <location>
        <begin position="308"/>
        <end position="335"/>
    </location>
</feature>
<gene>
    <name evidence="4" type="ORF">J4H91_02455</name>
</gene>
<feature type="transmembrane region" description="Helical" evidence="2">
    <location>
        <begin position="182"/>
        <end position="200"/>
    </location>
</feature>
<feature type="transmembrane region" description="Helical" evidence="2">
    <location>
        <begin position="206"/>
        <end position="228"/>
    </location>
</feature>
<feature type="transmembrane region" description="Helical" evidence="2">
    <location>
        <begin position="410"/>
        <end position="429"/>
    </location>
</feature>
<feature type="transmembrane region" description="Helical" evidence="2">
    <location>
        <begin position="240"/>
        <end position="263"/>
    </location>
</feature>
<evidence type="ECO:0000256" key="1">
    <source>
        <dbReference type="SAM" id="MobiDB-lite"/>
    </source>
</evidence>
<sequence length="453" mass="47033">MPTAPEPGRAAGGAPPRGSGEGSLAARDLSIDAARIGSLLLVVLIHLLMIGAEAGPDGVVLSRPLEAQPWFAAATWVGQIMPLFFVLGGYTGIRSWRSAAARGERWWHYVRGRVLRLARPALPFFVLWLAVLAGGRAAGVDPALLDAVAAGAGTPLWFLAAFLLAQSAVPLFARLHDRARTPALAALLLAAVAVDALRVATGVDAIGWLNFVFVWCFVQQLGFMLLDGSLSRIAQRRGGAARLLAVAAAGYLLLWAGVAAGWHSPDMLHNLNPPTVSLALLGVSQIALFELLRPTLRRCMAARPVQAVAFLVGSRAMTVYLWHLPVIIALTGLGLLLPGGGPAPASAAWWATRPLVYLAVLAIVVLLGAPLGRFERVPAALAERAASPAAVVVAAGLAFAAAFWVTVSGLGFATALCGTIAVATAVLLGRGSARDPYAPPAASASRAEHPRSG</sequence>
<dbReference type="Proteomes" id="UP000664398">
    <property type="component" value="Unassembled WGS sequence"/>
</dbReference>
<feature type="region of interest" description="Disordered" evidence="1">
    <location>
        <begin position="1"/>
        <end position="21"/>
    </location>
</feature>